<dbReference type="EMBL" id="CP004353">
    <property type="protein sequence ID" value="AHI23103.1"/>
    <property type="molecule type" value="Genomic_DNA"/>
</dbReference>
<evidence type="ECO:0000313" key="2">
    <source>
        <dbReference type="Proteomes" id="UP000019222"/>
    </source>
</evidence>
<keyword evidence="2" id="KW-1185">Reference proteome</keyword>
<dbReference type="Proteomes" id="UP000019222">
    <property type="component" value="Chromosome"/>
</dbReference>
<evidence type="ECO:0000313" key="1">
    <source>
        <dbReference type="EMBL" id="AHI23103.1"/>
    </source>
</evidence>
<organism evidence="1 2">
    <name type="scientific">Corynebacterium vitaeruminis DSM 20294</name>
    <dbReference type="NCBI Taxonomy" id="1224164"/>
    <lineage>
        <taxon>Bacteria</taxon>
        <taxon>Bacillati</taxon>
        <taxon>Actinomycetota</taxon>
        <taxon>Actinomycetes</taxon>
        <taxon>Mycobacteriales</taxon>
        <taxon>Corynebacteriaceae</taxon>
        <taxon>Corynebacterium</taxon>
    </lineage>
</organism>
<dbReference type="STRING" id="1224164.B843_08590"/>
<dbReference type="AlphaFoldDB" id="W5Y9A1"/>
<dbReference type="PATRIC" id="fig|1224164.3.peg.1733"/>
<gene>
    <name evidence="1" type="ORF">B843_08590</name>
</gene>
<sequence length="1162" mass="124666">MGWASTSELDLAQRLVQVDTVAQMGLRLDELERIERLYGIFLSRQIAAGSTLAGLFGLSPALTLTALVSRAQELVDASRFAAEFLGGLGLDPAGFPEAAELIEEFVPQALEQLGLVRPEGQSALTLLAIHAGLLSNELPGVLEAIDQSLPVESLEGFFGDSLRLGLPSAALILEGVRALREFAIEHPDSWFDRNRSKLSPALPVQIEEVVAGELRERPVGTLGRESAVGVASREMRPRILFDSARNRICLRLPEQRIPASEEGLTPEVSWRVSVEGTTKVYRTGSLWGDTSGFSEPIDVTLDHPVREVTVQDLTHGITWTVPVVGTEDAALIFTSRGANVTDKLSLHHQSLKVIVPEEVRLKDVVSGTEIVADEIHRVEGWAGWACLEVNVEKAASLAAVAPGQSASMDRVRSIDPRQRVIFRNPGEPIDCLNSSSGLPVFNRSLLAEFPPTLSGDAETWYLAISSYAGVSNAGEEITQPEPLEVPAEGGVFQVFDPELYDAPWVGEYLVRVRGPRNESFRHEFAIVEGARAVIDISGGSRSFRIPSGGGLSEATLTVKPGDKEFLCQPETVHVAPLSAGADFLVATEEGDQLPLRFTPPRLAFELPLTIEPLMWRASRLSLRPRVLDPEGTLRIRAAGRLIDPKVAVRNHHGAPVKTNKLVSPDGGYTYVAPLKGIATSAAVMPSGRIDLEWTDPRTDRRVSVALADIQSAAEVTVSPSTEDPSVLLAEGAGENVGAWVWPLTAPWAPARTLEVADGKIALPESLVGAGALAVQLHTLDRFMTLHAPVAPGASAHVIAQPGYFADPDPALAQLAAFLSGESEEVPTSADVMPLLWDMVTMGQATGPSQKAIHAVLRAKPYEALAGLSASLVPSEKQPGRIVETSLARCVFGSRDLVEEQEDVHRATWIGALELMGEIDRILSAEPEEAAFEVPEKAGRARKLADSVVAAFAARALNPQVKELMGQLSDLAGQNLIDTLRTGRDTTLDSACIDKSTVAIAGMDAAQQKNLLDMFFAGANIVPGAIMDDGSRLLAVFETFNHREKLGELLSSESLIQPAVTLLRTLRSANRTLYAMARVRFDKLDGVDTDARENVWSLAPVVSLVLALAARMHAHGLITSTKTLDAVTSGWAKLADIVPDLVTSDLVAAEAMVLAVKHQGIGA</sequence>
<accession>W5Y9A1</accession>
<proteinExistence type="predicted"/>
<reference evidence="1 2" key="1">
    <citation type="submission" date="2013-02" db="EMBL/GenBank/DDBJ databases">
        <title>The complete genome sequence of Corynebacterium vitaeruminis DSM 20294.</title>
        <authorList>
            <person name="Ruckert C."/>
            <person name="Albersmeier A."/>
            <person name="Kalinowski J."/>
        </authorList>
    </citation>
    <scope>NUCLEOTIDE SEQUENCE [LARGE SCALE GENOMIC DNA]</scope>
    <source>
        <strain evidence="2">ATCC 10234</strain>
    </source>
</reference>
<dbReference type="KEGG" id="cvt:B843_08590"/>
<name>W5Y9A1_9CORY</name>
<dbReference type="eggNOG" id="ENOG502ZH85">
    <property type="taxonomic scope" value="Bacteria"/>
</dbReference>
<dbReference type="HOGENOM" id="CLU_285111_0_0_11"/>
<protein>
    <submittedName>
        <fullName evidence="1">Uncharacterized protein</fullName>
    </submittedName>
</protein>